<evidence type="ECO:0000256" key="1">
    <source>
        <dbReference type="ARBA" id="ARBA00004127"/>
    </source>
</evidence>
<keyword evidence="8 17" id="KW-0106">Calcium</keyword>
<accession>A0ABD2Y223</accession>
<dbReference type="NCBIfam" id="TIGR01494">
    <property type="entry name" value="ATPase_P-type"/>
    <property type="match status" value="1"/>
</dbReference>
<keyword evidence="14 17" id="KW-0406">Ion transport</keyword>
<dbReference type="Pfam" id="PF12515">
    <property type="entry name" value="CaATP_NAI"/>
    <property type="match status" value="1"/>
</dbReference>
<dbReference type="FunFam" id="1.20.5.170:FF:000029">
    <property type="entry name" value="Calcium-transporting ATPase"/>
    <property type="match status" value="1"/>
</dbReference>
<dbReference type="Gene3D" id="1.20.5.170">
    <property type="match status" value="1"/>
</dbReference>
<dbReference type="Gene3D" id="3.40.1110.10">
    <property type="entry name" value="Calcium-transporting ATPase, cytoplasmic domain N"/>
    <property type="match status" value="1"/>
</dbReference>
<dbReference type="EMBL" id="JBJUIK010000016">
    <property type="protein sequence ID" value="KAL3500801.1"/>
    <property type="molecule type" value="Genomic_DNA"/>
</dbReference>
<dbReference type="EC" id="7.2.2.10" evidence="17"/>
<dbReference type="InterPro" id="IPR006408">
    <property type="entry name" value="P-type_ATPase_IIB"/>
</dbReference>
<dbReference type="SMART" id="SM00831">
    <property type="entry name" value="Cation_ATPase_N"/>
    <property type="match status" value="1"/>
</dbReference>
<dbReference type="PANTHER" id="PTHR24093:SF369">
    <property type="entry name" value="CALCIUM-TRANSPORTING ATPASE"/>
    <property type="match status" value="1"/>
</dbReference>
<dbReference type="Proteomes" id="UP001630127">
    <property type="component" value="Unassembled WGS sequence"/>
</dbReference>
<organism evidence="19 20">
    <name type="scientific">Cinchona calisaya</name>
    <dbReference type="NCBI Taxonomy" id="153742"/>
    <lineage>
        <taxon>Eukaryota</taxon>
        <taxon>Viridiplantae</taxon>
        <taxon>Streptophyta</taxon>
        <taxon>Embryophyta</taxon>
        <taxon>Tracheophyta</taxon>
        <taxon>Spermatophyta</taxon>
        <taxon>Magnoliopsida</taxon>
        <taxon>eudicotyledons</taxon>
        <taxon>Gunneridae</taxon>
        <taxon>Pentapetalae</taxon>
        <taxon>asterids</taxon>
        <taxon>lamiids</taxon>
        <taxon>Gentianales</taxon>
        <taxon>Rubiaceae</taxon>
        <taxon>Cinchonoideae</taxon>
        <taxon>Cinchoneae</taxon>
        <taxon>Cinchona</taxon>
    </lineage>
</organism>
<dbReference type="SUPFAM" id="SSF81660">
    <property type="entry name" value="Metal cation-transporting ATPase, ATP-binding domain N"/>
    <property type="match status" value="1"/>
</dbReference>
<keyword evidence="13 17" id="KW-1133">Transmembrane helix</keyword>
<feature type="transmembrane region" description="Helical" evidence="17">
    <location>
        <begin position="1133"/>
        <end position="1154"/>
    </location>
</feature>
<dbReference type="SUPFAM" id="SSF81665">
    <property type="entry name" value="Calcium ATPase, transmembrane domain M"/>
    <property type="match status" value="2"/>
</dbReference>
<evidence type="ECO:0000256" key="6">
    <source>
        <dbReference type="ARBA" id="ARBA00022723"/>
    </source>
</evidence>
<name>A0ABD2Y223_9GENT</name>
<protein>
    <recommendedName>
        <fullName evidence="17">Calcium-transporting ATPase</fullName>
        <ecNumber evidence="17">7.2.2.10</ecNumber>
    </recommendedName>
</protein>
<dbReference type="GO" id="GO:0016020">
    <property type="term" value="C:membrane"/>
    <property type="evidence" value="ECO:0007669"/>
    <property type="project" value="UniProtKB-SubCell"/>
</dbReference>
<dbReference type="InterPro" id="IPR059000">
    <property type="entry name" value="ATPase_P-type_domA"/>
</dbReference>
<dbReference type="Pfam" id="PF00689">
    <property type="entry name" value="Cation_ATPase_C"/>
    <property type="match status" value="1"/>
</dbReference>
<evidence type="ECO:0000256" key="14">
    <source>
        <dbReference type="ARBA" id="ARBA00023065"/>
    </source>
</evidence>
<dbReference type="FunFam" id="1.20.1110.10:FF:000039">
    <property type="entry name" value="Calcium-transporting ATPase"/>
    <property type="match status" value="1"/>
</dbReference>
<keyword evidence="20" id="KW-1185">Reference proteome</keyword>
<dbReference type="SUPFAM" id="SSF81653">
    <property type="entry name" value="Calcium ATPase, transduction domain A"/>
    <property type="match status" value="1"/>
</dbReference>
<dbReference type="Gene3D" id="2.70.150.10">
    <property type="entry name" value="Calcium-transporting ATPase, cytoplasmic transduction domain A"/>
    <property type="match status" value="1"/>
</dbReference>
<evidence type="ECO:0000256" key="2">
    <source>
        <dbReference type="ARBA" id="ARBA00006124"/>
    </source>
</evidence>
<evidence type="ECO:0000259" key="18">
    <source>
        <dbReference type="SMART" id="SM00831"/>
    </source>
</evidence>
<dbReference type="InterPro" id="IPR036412">
    <property type="entry name" value="HAD-like_sf"/>
</dbReference>
<evidence type="ECO:0000256" key="16">
    <source>
        <dbReference type="ARBA" id="ARBA00048694"/>
    </source>
</evidence>
<keyword evidence="6" id="KW-0479">Metal-binding</keyword>
<evidence type="ECO:0000256" key="7">
    <source>
        <dbReference type="ARBA" id="ARBA00022741"/>
    </source>
</evidence>
<keyword evidence="3 17" id="KW-0813">Transport</keyword>
<dbReference type="Gene3D" id="1.20.1110.10">
    <property type="entry name" value="Calcium-transporting ATPase, transmembrane domain"/>
    <property type="match status" value="2"/>
</dbReference>
<dbReference type="InterPro" id="IPR023298">
    <property type="entry name" value="ATPase_P-typ_TM_dom_sf"/>
</dbReference>
<dbReference type="FunFam" id="2.70.150.10:FF:000006">
    <property type="entry name" value="Calcium-transporting ATPase"/>
    <property type="match status" value="1"/>
</dbReference>
<comment type="caution">
    <text evidence="17">Lacks conserved residue(s) required for the propagation of feature annotation.</text>
</comment>
<keyword evidence="10" id="KW-0460">Magnesium</keyword>
<feature type="transmembrane region" description="Helical" evidence="17">
    <location>
        <begin position="529"/>
        <end position="554"/>
    </location>
</feature>
<dbReference type="PANTHER" id="PTHR24093">
    <property type="entry name" value="CATION TRANSPORTING ATPASE"/>
    <property type="match status" value="1"/>
</dbReference>
<feature type="transmembrane region" description="Helical" evidence="17">
    <location>
        <begin position="478"/>
        <end position="500"/>
    </location>
</feature>
<dbReference type="InterPro" id="IPR008250">
    <property type="entry name" value="ATPase_P-typ_transduc_dom_A_sf"/>
</dbReference>
<keyword evidence="5 17" id="KW-0812">Transmembrane</keyword>
<evidence type="ECO:0000256" key="13">
    <source>
        <dbReference type="ARBA" id="ARBA00022989"/>
    </source>
</evidence>
<dbReference type="GO" id="GO:0005524">
    <property type="term" value="F:ATP binding"/>
    <property type="evidence" value="ECO:0007669"/>
    <property type="project" value="UniProtKB-KW"/>
</dbReference>
<comment type="caution">
    <text evidence="19">The sequence shown here is derived from an EMBL/GenBank/DDBJ whole genome shotgun (WGS) entry which is preliminary data.</text>
</comment>
<evidence type="ECO:0000256" key="17">
    <source>
        <dbReference type="RuleBase" id="RU361146"/>
    </source>
</evidence>
<dbReference type="InterPro" id="IPR001757">
    <property type="entry name" value="P_typ_ATPase"/>
</dbReference>
<dbReference type="FunFam" id="1.20.1110.10:FF:000036">
    <property type="entry name" value="Calcium-transporting ATPase"/>
    <property type="match status" value="1"/>
</dbReference>
<feature type="transmembrane region" description="Helical" evidence="17">
    <location>
        <begin position="984"/>
        <end position="1003"/>
    </location>
</feature>
<dbReference type="InterPro" id="IPR023299">
    <property type="entry name" value="ATPase_P-typ_cyto_dom_N"/>
</dbReference>
<evidence type="ECO:0000256" key="8">
    <source>
        <dbReference type="ARBA" id="ARBA00022837"/>
    </source>
</evidence>
<keyword evidence="7 17" id="KW-0547">Nucleotide-binding</keyword>
<dbReference type="Pfam" id="PF00690">
    <property type="entry name" value="Cation_ATPase_N"/>
    <property type="match status" value="1"/>
</dbReference>
<evidence type="ECO:0000256" key="3">
    <source>
        <dbReference type="ARBA" id="ARBA00022448"/>
    </source>
</evidence>
<gene>
    <name evidence="19" type="ORF">ACH5RR_039894</name>
</gene>
<keyword evidence="4 17" id="KW-0109">Calcium transport</keyword>
<dbReference type="NCBIfam" id="TIGR01517">
    <property type="entry name" value="ATPase-IIB_Ca"/>
    <property type="match status" value="1"/>
</dbReference>
<dbReference type="InterPro" id="IPR006068">
    <property type="entry name" value="ATPase_P-typ_cation-transptr_C"/>
</dbReference>
<dbReference type="GO" id="GO:0012505">
    <property type="term" value="C:endomembrane system"/>
    <property type="evidence" value="ECO:0007669"/>
    <property type="project" value="UniProtKB-SubCell"/>
</dbReference>
<evidence type="ECO:0000256" key="11">
    <source>
        <dbReference type="ARBA" id="ARBA00022860"/>
    </source>
</evidence>
<keyword evidence="12" id="KW-1278">Translocase</keyword>
<dbReference type="InterPro" id="IPR023214">
    <property type="entry name" value="HAD_sf"/>
</dbReference>
<evidence type="ECO:0000313" key="20">
    <source>
        <dbReference type="Proteomes" id="UP001630127"/>
    </source>
</evidence>
<keyword evidence="15 17" id="KW-0472">Membrane</keyword>
<dbReference type="FunFam" id="3.40.1110.10:FF:000013">
    <property type="entry name" value="Calcium-transporting ATPase"/>
    <property type="match status" value="1"/>
</dbReference>
<dbReference type="Pfam" id="PF00122">
    <property type="entry name" value="E1-E2_ATPase"/>
    <property type="match status" value="1"/>
</dbReference>
<evidence type="ECO:0000313" key="19">
    <source>
        <dbReference type="EMBL" id="KAL3500801.1"/>
    </source>
</evidence>
<comment type="subcellular location">
    <subcellularLocation>
        <location evidence="1">Endomembrane system</location>
        <topology evidence="1">Multi-pass membrane protein</topology>
    </subcellularLocation>
    <subcellularLocation>
        <location evidence="17">Membrane</location>
        <topology evidence="17">Multi-pass membrane protein</topology>
    </subcellularLocation>
</comment>
<comment type="catalytic activity">
    <reaction evidence="16 17">
        <text>Ca(2+)(in) + ATP + H2O = Ca(2+)(out) + ADP + phosphate + H(+)</text>
        <dbReference type="Rhea" id="RHEA:18105"/>
        <dbReference type="ChEBI" id="CHEBI:15377"/>
        <dbReference type="ChEBI" id="CHEBI:15378"/>
        <dbReference type="ChEBI" id="CHEBI:29108"/>
        <dbReference type="ChEBI" id="CHEBI:30616"/>
        <dbReference type="ChEBI" id="CHEBI:43474"/>
        <dbReference type="ChEBI" id="CHEBI:456216"/>
        <dbReference type="EC" id="7.2.2.10"/>
    </reaction>
</comment>
<evidence type="ECO:0000256" key="12">
    <source>
        <dbReference type="ARBA" id="ARBA00022967"/>
    </source>
</evidence>
<evidence type="ECO:0000256" key="15">
    <source>
        <dbReference type="ARBA" id="ARBA00023136"/>
    </source>
</evidence>
<proteinExistence type="inferred from homology"/>
<evidence type="ECO:0000256" key="4">
    <source>
        <dbReference type="ARBA" id="ARBA00022568"/>
    </source>
</evidence>
<keyword evidence="9 17" id="KW-0067">ATP-binding</keyword>
<keyword evidence="11" id="KW-0112">Calmodulin-binding</keyword>
<dbReference type="InterPro" id="IPR004014">
    <property type="entry name" value="ATPase_P-typ_cation-transptr_N"/>
</dbReference>
<feature type="transmembrane region" description="Helical" evidence="17">
    <location>
        <begin position="1100"/>
        <end position="1121"/>
    </location>
</feature>
<evidence type="ECO:0000256" key="10">
    <source>
        <dbReference type="ARBA" id="ARBA00022842"/>
    </source>
</evidence>
<dbReference type="AlphaFoldDB" id="A0ABD2Y223"/>
<feature type="transmembrane region" description="Helical" evidence="17">
    <location>
        <begin position="949"/>
        <end position="972"/>
    </location>
</feature>
<comment type="similarity">
    <text evidence="2 17">Belongs to the cation transport ATPase (P-type) (TC 3.A.3) family. Type IIB subfamily.</text>
</comment>
<dbReference type="PRINTS" id="PR00119">
    <property type="entry name" value="CATATPASE"/>
</dbReference>
<reference evidence="19 20" key="1">
    <citation type="submission" date="2024-11" db="EMBL/GenBank/DDBJ databases">
        <title>A near-complete genome assembly of Cinchona calisaya.</title>
        <authorList>
            <person name="Lian D.C."/>
            <person name="Zhao X.W."/>
            <person name="Wei L."/>
        </authorList>
    </citation>
    <scope>NUCLEOTIDE SEQUENCE [LARGE SCALE GENOMIC DNA]</scope>
    <source>
        <tissue evidence="19">Nenye</tissue>
    </source>
</reference>
<dbReference type="PRINTS" id="PR00120">
    <property type="entry name" value="HATPASE"/>
</dbReference>
<evidence type="ECO:0000256" key="5">
    <source>
        <dbReference type="ARBA" id="ARBA00022692"/>
    </source>
</evidence>
<dbReference type="GO" id="GO:0005516">
    <property type="term" value="F:calmodulin binding"/>
    <property type="evidence" value="ECO:0007669"/>
    <property type="project" value="UniProtKB-KW"/>
</dbReference>
<comment type="function">
    <text evidence="17">Catalyzes the hydrolysis of ATP coupled with the transport of calcium.</text>
</comment>
<dbReference type="Pfam" id="PF13246">
    <property type="entry name" value="Cation_ATPase"/>
    <property type="match status" value="1"/>
</dbReference>
<dbReference type="GO" id="GO:0046872">
    <property type="term" value="F:metal ion binding"/>
    <property type="evidence" value="ECO:0007669"/>
    <property type="project" value="UniProtKB-KW"/>
</dbReference>
<dbReference type="GO" id="GO:0005388">
    <property type="term" value="F:P-type calcium transporter activity"/>
    <property type="evidence" value="ECO:0007669"/>
    <property type="project" value="UniProtKB-EC"/>
</dbReference>
<feature type="transmembrane region" description="Helical" evidence="17">
    <location>
        <begin position="322"/>
        <end position="341"/>
    </location>
</feature>
<evidence type="ECO:0000256" key="9">
    <source>
        <dbReference type="ARBA" id="ARBA00022840"/>
    </source>
</evidence>
<feature type="domain" description="Cation-transporting P-type ATPase N-terminal" evidence="18">
    <location>
        <begin position="239"/>
        <end position="313"/>
    </location>
</feature>
<dbReference type="SUPFAM" id="SSF56784">
    <property type="entry name" value="HAD-like"/>
    <property type="match status" value="1"/>
</dbReference>
<dbReference type="Gene3D" id="3.40.50.1000">
    <property type="entry name" value="HAD superfamily/HAD-like"/>
    <property type="match status" value="1"/>
</dbReference>
<dbReference type="InterPro" id="IPR024750">
    <property type="entry name" value="Ca_ATPase_N_dom"/>
</dbReference>
<sequence>MDTLGALALATEPPMDNLMNKPPVGQSCCFIVSAPVKEQIQSKISLYPIFLTDLTFKVGADCISSSAREPLITNIMWRNLLIQVIIIFFLGKFTSNVRLSWKLWLVSIAIAFIRFDIESEVGRDGEDDDVDDSTPFHIVRTKGAPVERLRKWKQAALVLNASRRFRYTLDLKSEAEKKQVLAKIRAHAQVIRAAVAFQAAGQHVDGSLKKQPTQTDDFDISQEELSQMSRDHNFSTLQQYGGVKGIAQKLKTNLEKGIHGDETDLLKRKNAFGSNTYPQKKGQSFWRILWEACQDVTLIILMVAAAASLALDIKTKGIKRGWYDGGSIALAVFFVTVVTAINDYWQSLQFQTLNEEKQNIHLEVVRCGRRVKLSIFDIVVGDIVPLKIGDQIPADGILVSGYSLAVDESSMTGESKIVHKDSEAPFFISGSKLADGYGTMMVTNVGIDTEWGLLMASISEDNGEETPLQVRLNGIATYIGKAGLVVASVVLIALFVRYFIGHTYDPDGTVQFIAGKTKVAIAFDDAIKIFAVTVALVVVAVPEGLPLAFTLTLAHSMKTMMRDKALVRRHSACETMALATTICCDKTGILTLNQMTVVEAYVCGKKIDPPDNKSLVPPKLTSLLMEGIAQNFTGSLFLPEGGGDAEVSGSPTEKAILQWGLNLGMNFDVTRSNSSIIHVFPFDFVKKQVGVAVELPDSEVHVHWKGAAEIVLDSCTSYMDENDGVQPIEEKVLDFKKAIEDMAARSLRCVAIAYQPHQTEGLPTNEELCNWQLPGRQLILLAIVGIKDTCRPGVRDAVQLCIDAGVKVCMVTGDDLIAARAIALECGILGSDADATEPNLIEGSTFCALSEKQRLKVAEKISVMGRSTPADKLALVQALRTKGHVVAVTGDGANDAPALHEADIGLAMGIQGTEVAKESSDTVILDDNFASIVKVIIWGRSVYDNIQKFIQFLLTVNFIAVVINIVTAISALCTGNMPLNAVQLLWVNLIMDTLGAVALATEPPTDKLMNRPPVGQREPLITNIMWRNILIQALYQVPVLLLLNFRGKSILDFDHDNAHNANKVNNTLVFNASILCEIFNLLNARKLDEINVFKGVTKNYLFMGVVGLTSVLQVIIIFFLGKFTSNVRLSWKLWLVSIVIAFISWPLAAIGKLIPVPDAPFGKLLTQTIRRKIRRLCTSASRT</sequence>